<evidence type="ECO:0000259" key="1">
    <source>
        <dbReference type="Pfam" id="PF00158"/>
    </source>
</evidence>
<dbReference type="EMBL" id="BAABIW010000002">
    <property type="protein sequence ID" value="GAA5016928.1"/>
    <property type="molecule type" value="Genomic_DNA"/>
</dbReference>
<name>A0ABP9J134_9MICO</name>
<dbReference type="InterPro" id="IPR027417">
    <property type="entry name" value="P-loop_NTPase"/>
</dbReference>
<dbReference type="GO" id="GO:0005524">
    <property type="term" value="F:ATP binding"/>
    <property type="evidence" value="ECO:0007669"/>
    <property type="project" value="UniProtKB-KW"/>
</dbReference>
<gene>
    <name evidence="2" type="ORF">GCM10023258_02920</name>
</gene>
<dbReference type="Pfam" id="PF00158">
    <property type="entry name" value="Sigma54_activat"/>
    <property type="match status" value="1"/>
</dbReference>
<organism evidence="2 3">
    <name type="scientific">Terrabacter aeriphilus</name>
    <dbReference type="NCBI Taxonomy" id="515662"/>
    <lineage>
        <taxon>Bacteria</taxon>
        <taxon>Bacillati</taxon>
        <taxon>Actinomycetota</taxon>
        <taxon>Actinomycetes</taxon>
        <taxon>Micrococcales</taxon>
        <taxon>Intrasporangiaceae</taxon>
        <taxon>Terrabacter</taxon>
    </lineage>
</organism>
<keyword evidence="2" id="KW-0067">ATP-binding</keyword>
<keyword evidence="3" id="KW-1185">Reference proteome</keyword>
<dbReference type="Gene3D" id="3.40.50.300">
    <property type="entry name" value="P-loop containing nucleotide triphosphate hydrolases"/>
    <property type="match status" value="1"/>
</dbReference>
<accession>A0ABP9J134</accession>
<comment type="caution">
    <text evidence="2">The sequence shown here is derived from an EMBL/GenBank/DDBJ whole genome shotgun (WGS) entry which is preliminary data.</text>
</comment>
<evidence type="ECO:0000313" key="3">
    <source>
        <dbReference type="Proteomes" id="UP001500427"/>
    </source>
</evidence>
<feature type="domain" description="Sigma-54 factor interaction" evidence="1">
    <location>
        <begin position="170"/>
        <end position="229"/>
    </location>
</feature>
<dbReference type="RefSeq" id="WP_345505644.1">
    <property type="nucleotide sequence ID" value="NZ_BAABIW010000002.1"/>
</dbReference>
<proteinExistence type="predicted"/>
<reference evidence="3" key="1">
    <citation type="journal article" date="2019" name="Int. J. Syst. Evol. Microbiol.">
        <title>The Global Catalogue of Microorganisms (GCM) 10K type strain sequencing project: providing services to taxonomists for standard genome sequencing and annotation.</title>
        <authorList>
            <consortium name="The Broad Institute Genomics Platform"/>
            <consortium name="The Broad Institute Genome Sequencing Center for Infectious Disease"/>
            <person name="Wu L."/>
            <person name="Ma J."/>
        </authorList>
    </citation>
    <scope>NUCLEOTIDE SEQUENCE [LARGE SCALE GENOMIC DNA]</scope>
    <source>
        <strain evidence="3">JCM 17687</strain>
    </source>
</reference>
<dbReference type="InterPro" id="IPR002078">
    <property type="entry name" value="Sigma_54_int"/>
</dbReference>
<evidence type="ECO:0000313" key="2">
    <source>
        <dbReference type="EMBL" id="GAA5016928.1"/>
    </source>
</evidence>
<keyword evidence="2" id="KW-0547">Nucleotide-binding</keyword>
<protein>
    <submittedName>
        <fullName evidence="2">ATP-binding protein</fullName>
    </submittedName>
</protein>
<dbReference type="PANTHER" id="PTHR30267:SF2">
    <property type="entry name" value="PROTEIN PRKA"/>
    <property type="match status" value="1"/>
</dbReference>
<dbReference type="PANTHER" id="PTHR30267">
    <property type="entry name" value="PROTEIN KINASE PRKA"/>
    <property type="match status" value="1"/>
</dbReference>
<dbReference type="Proteomes" id="UP001500427">
    <property type="component" value="Unassembled WGS sequence"/>
</dbReference>
<dbReference type="SUPFAM" id="SSF52540">
    <property type="entry name" value="P-loop containing nucleoside triphosphate hydrolases"/>
    <property type="match status" value="1"/>
</dbReference>
<sequence length="465" mass="50212">MTHPDTGRAATLGELRETGHVHRSVKAEIRENLLARLRAGDDAFPGMVGFEESVLPELETALLAGHDLVLLGERGQGKTRLMRTLSGLLDEWSPVVEGCEIGDDPQAPSCVRCRRLADELGDDLPVAWRHRSERYTEKLATPDTSVGDLVGDVDPVKVAQGRTLGDPETVHYGLVPRSNRGIFGLNELPDLAERIQVALFNVLEERDIQIRGYSLRLPLDILLVATANPEDYTNRGRIITPLKDRFGAEVRTHYPTEVSDEVALIAQESALVADVPEHLLEVVARFTRGLRESSAVDQRSGVSARFAIAGAEGVAGSALRRAARSGEAYAVARVCDVPTVVPTLLGKVEFEMGEEGRERDVLTHLLRLAVAETYRARLAGLDLSGFTNLFAEGAVVETGELVPGSDLLAQVGTVPGLSKVLDRLGHGDDATPGQVAAAVEFVLEGLHLTRRIDKDSVAGRTVYGA</sequence>